<sequence length="78" mass="8594">MVRPSARVNHARRHLSEGHAPDETALFEKRAQIGVGMPYSPETFSTSMRAHTNSIEIPPVISTYIDGLDDRQFSGAAI</sequence>
<dbReference type="Proteomes" id="UP000000692">
    <property type="component" value="Plasmid 1"/>
</dbReference>
<feature type="region of interest" description="Disordered" evidence="1">
    <location>
        <begin position="1"/>
        <end position="25"/>
    </location>
</feature>
<feature type="compositionally biased region" description="Basic and acidic residues" evidence="1">
    <location>
        <begin position="14"/>
        <end position="25"/>
    </location>
</feature>
<dbReference type="HOGENOM" id="CLU_2633365_0_0_5"/>
<keyword evidence="3" id="KW-1185">Reference proteome</keyword>
<geneLocation type="plasmid" evidence="3">
    <name>pKVU_100</name>
</geneLocation>
<evidence type="ECO:0000256" key="1">
    <source>
        <dbReference type="SAM" id="MobiDB-lite"/>
    </source>
</evidence>
<dbReference type="KEGG" id="kvl:KVU_PA0081"/>
<keyword evidence="2" id="KW-0614">Plasmid</keyword>
<accession>F9YAU9</accession>
<name>F9YAU9_KETVW</name>
<reference evidence="2 3" key="1">
    <citation type="journal article" date="2011" name="J. Bacteriol.">
        <title>Complete genome sequence of the industrial strain Ketogulonicigenium vulgare WSH-001.</title>
        <authorList>
            <person name="Liu L."/>
            <person name="Li Y."/>
            <person name="Zhang J."/>
            <person name="Zhou Z."/>
            <person name="Liu J."/>
            <person name="Li X."/>
            <person name="Zhou J."/>
            <person name="Du G."/>
            <person name="Wang L."/>
            <person name="Chen J."/>
        </authorList>
    </citation>
    <scope>NUCLEOTIDE SEQUENCE [LARGE SCALE GENOMIC DNA]</scope>
    <source>
        <strain evidence="2 3">WSH-001</strain>
        <plasmid evidence="3">pKVU_100</plasmid>
    </source>
</reference>
<organism evidence="2 3">
    <name type="scientific">Ketogulonicigenium vulgare (strain WSH-001)</name>
    <dbReference type="NCBI Taxonomy" id="759362"/>
    <lineage>
        <taxon>Bacteria</taxon>
        <taxon>Pseudomonadati</taxon>
        <taxon>Pseudomonadota</taxon>
        <taxon>Alphaproteobacteria</taxon>
        <taxon>Rhodobacterales</taxon>
        <taxon>Roseobacteraceae</taxon>
        <taxon>Ketogulonicigenium</taxon>
    </lineage>
</organism>
<dbReference type="OrthoDB" id="6309046at2"/>
<protein>
    <submittedName>
        <fullName evidence="2">Uncharacterized protein</fullName>
    </submittedName>
</protein>
<dbReference type="AlphaFoldDB" id="F9YAU9"/>
<evidence type="ECO:0000313" key="2">
    <source>
        <dbReference type="EMBL" id="AEM42501.1"/>
    </source>
</evidence>
<dbReference type="EMBL" id="CP002019">
    <property type="protein sequence ID" value="AEM42501.1"/>
    <property type="molecule type" value="Genomic_DNA"/>
</dbReference>
<gene>
    <name evidence="2" type="ordered locus">KVU_PA0081</name>
</gene>
<proteinExistence type="predicted"/>
<evidence type="ECO:0000313" key="3">
    <source>
        <dbReference type="Proteomes" id="UP000000692"/>
    </source>
</evidence>